<proteinExistence type="inferred from homology"/>
<feature type="compositionally biased region" description="Basic and acidic residues" evidence="2">
    <location>
        <begin position="13"/>
        <end position="22"/>
    </location>
</feature>
<dbReference type="InterPro" id="IPR026697">
    <property type="entry name" value="DNAAF6"/>
</dbReference>
<evidence type="ECO:0000256" key="1">
    <source>
        <dbReference type="ARBA" id="ARBA00008511"/>
    </source>
</evidence>
<dbReference type="OrthoDB" id="25887at2759"/>
<sequence>MTEFCDIQKLAELLKIHRPEHSDSDDEREENPIQSTSQVGQQSGTSKKTPKQKKPNPYSKIENDESKRKEILETESEEYDGLDDQEHRTQSDWKKSPQWDITYKQQVTASDVFLQMGFKNPGTASCEDMIVTINLPGESRHNIDLNIFKDTLKLVSPNFYLDLPLPHPVDPKRGNAQFEAESEKLIVTLRMDRDLDLVNF</sequence>
<dbReference type="InterPro" id="IPR008978">
    <property type="entry name" value="HSP20-like_chaperone"/>
</dbReference>
<dbReference type="Pfam" id="PF18201">
    <property type="entry name" value="PIH1_CS"/>
    <property type="match status" value="1"/>
</dbReference>
<feature type="domain" description="PIH1D1/2/3 CS-like" evidence="3">
    <location>
        <begin position="96"/>
        <end position="190"/>
    </location>
</feature>
<dbReference type="GO" id="GO:0070286">
    <property type="term" value="P:axonemal dynein complex assembly"/>
    <property type="evidence" value="ECO:0007669"/>
    <property type="project" value="InterPro"/>
</dbReference>
<feature type="compositionally biased region" description="Basic and acidic residues" evidence="2">
    <location>
        <begin position="61"/>
        <end position="72"/>
    </location>
</feature>
<evidence type="ECO:0000313" key="5">
    <source>
        <dbReference type="Proteomes" id="UP001153737"/>
    </source>
</evidence>
<dbReference type="EMBL" id="OU896715">
    <property type="protein sequence ID" value="CAH1183503.1"/>
    <property type="molecule type" value="Genomic_DNA"/>
</dbReference>
<dbReference type="AlphaFoldDB" id="A0A9P0GY55"/>
<evidence type="ECO:0000256" key="2">
    <source>
        <dbReference type="SAM" id="MobiDB-lite"/>
    </source>
</evidence>
<feature type="compositionally biased region" description="Acidic residues" evidence="2">
    <location>
        <begin position="73"/>
        <end position="83"/>
    </location>
</feature>
<feature type="region of interest" description="Disordered" evidence="2">
    <location>
        <begin position="13"/>
        <end position="97"/>
    </location>
</feature>
<dbReference type="PANTHER" id="PTHR21083">
    <property type="entry name" value="TWISTER"/>
    <property type="match status" value="1"/>
</dbReference>
<dbReference type="GO" id="GO:0005737">
    <property type="term" value="C:cytoplasm"/>
    <property type="evidence" value="ECO:0007669"/>
    <property type="project" value="TreeGrafter"/>
</dbReference>
<name>A0A9P0GY55_PHACE</name>
<feature type="compositionally biased region" description="Basic and acidic residues" evidence="2">
    <location>
        <begin position="84"/>
        <end position="97"/>
    </location>
</feature>
<feature type="compositionally biased region" description="Low complexity" evidence="2">
    <location>
        <begin position="34"/>
        <end position="46"/>
    </location>
</feature>
<dbReference type="CDD" id="cd00298">
    <property type="entry name" value="ACD_sHsps_p23-like"/>
    <property type="match status" value="1"/>
</dbReference>
<dbReference type="PANTHER" id="PTHR21083:SF0">
    <property type="entry name" value="DYNEIN AXONEMAL ASSEMBLY FACTOR 6"/>
    <property type="match status" value="1"/>
</dbReference>
<dbReference type="Proteomes" id="UP001153737">
    <property type="component" value="Chromosome 9"/>
</dbReference>
<reference evidence="4" key="1">
    <citation type="submission" date="2022-01" db="EMBL/GenBank/DDBJ databases">
        <authorList>
            <person name="King R."/>
        </authorList>
    </citation>
    <scope>NUCLEOTIDE SEQUENCE</scope>
</reference>
<dbReference type="GO" id="GO:0051087">
    <property type="term" value="F:protein-folding chaperone binding"/>
    <property type="evidence" value="ECO:0007669"/>
    <property type="project" value="InterPro"/>
</dbReference>
<gene>
    <name evidence="4" type="ORF">PHAECO_LOCUS13131</name>
</gene>
<dbReference type="SUPFAM" id="SSF49764">
    <property type="entry name" value="HSP20-like chaperones"/>
    <property type="match status" value="1"/>
</dbReference>
<reference evidence="4" key="2">
    <citation type="submission" date="2022-10" db="EMBL/GenBank/DDBJ databases">
        <authorList>
            <consortium name="ENA_rothamsted_submissions"/>
            <consortium name="culmorum"/>
            <person name="King R."/>
        </authorList>
    </citation>
    <scope>NUCLEOTIDE SEQUENCE</scope>
</reference>
<evidence type="ECO:0000313" key="4">
    <source>
        <dbReference type="EMBL" id="CAH1183503.1"/>
    </source>
</evidence>
<accession>A0A9P0GY55</accession>
<evidence type="ECO:0000259" key="3">
    <source>
        <dbReference type="Pfam" id="PF18201"/>
    </source>
</evidence>
<keyword evidence="5" id="KW-1185">Reference proteome</keyword>
<protein>
    <recommendedName>
        <fullName evidence="3">PIH1D1/2/3 CS-like domain-containing protein</fullName>
    </recommendedName>
</protein>
<dbReference type="GO" id="GO:0045505">
    <property type="term" value="F:dynein intermediate chain binding"/>
    <property type="evidence" value="ECO:0007669"/>
    <property type="project" value="TreeGrafter"/>
</dbReference>
<organism evidence="4 5">
    <name type="scientific">Phaedon cochleariae</name>
    <name type="common">Mustard beetle</name>
    <dbReference type="NCBI Taxonomy" id="80249"/>
    <lineage>
        <taxon>Eukaryota</taxon>
        <taxon>Metazoa</taxon>
        <taxon>Ecdysozoa</taxon>
        <taxon>Arthropoda</taxon>
        <taxon>Hexapoda</taxon>
        <taxon>Insecta</taxon>
        <taxon>Pterygota</taxon>
        <taxon>Neoptera</taxon>
        <taxon>Endopterygota</taxon>
        <taxon>Coleoptera</taxon>
        <taxon>Polyphaga</taxon>
        <taxon>Cucujiformia</taxon>
        <taxon>Chrysomeloidea</taxon>
        <taxon>Chrysomelidae</taxon>
        <taxon>Chrysomelinae</taxon>
        <taxon>Chrysomelini</taxon>
        <taxon>Phaedon</taxon>
    </lineage>
</organism>
<dbReference type="InterPro" id="IPR041442">
    <property type="entry name" value="PIH1D1/2/3_CS-like"/>
</dbReference>
<comment type="similarity">
    <text evidence="1">Belongs to the PIH1 family.</text>
</comment>